<dbReference type="STRING" id="1137138.A0A067NZT8"/>
<feature type="compositionally biased region" description="Basic residues" evidence="1">
    <location>
        <begin position="300"/>
        <end position="310"/>
    </location>
</feature>
<dbReference type="InterPro" id="IPR051870">
    <property type="entry name" value="Elongin-A_domain"/>
</dbReference>
<dbReference type="HOGENOM" id="CLU_074637_0_0_1"/>
<protein>
    <recommendedName>
        <fullName evidence="4">Elongin-A</fullName>
    </recommendedName>
</protein>
<name>A0A067NZT8_PLEO1</name>
<gene>
    <name evidence="2" type="ORF">PLEOSDRAFT_1099369</name>
</gene>
<evidence type="ECO:0000256" key="1">
    <source>
        <dbReference type="SAM" id="MobiDB-lite"/>
    </source>
</evidence>
<dbReference type="FunCoup" id="A0A067NZT8">
    <property type="interactions" value="25"/>
</dbReference>
<feature type="compositionally biased region" description="Low complexity" evidence="1">
    <location>
        <begin position="262"/>
        <end position="279"/>
    </location>
</feature>
<feature type="region of interest" description="Disordered" evidence="1">
    <location>
        <begin position="190"/>
        <end position="310"/>
    </location>
</feature>
<dbReference type="GO" id="GO:0070449">
    <property type="term" value="C:elongin complex"/>
    <property type="evidence" value="ECO:0007669"/>
    <property type="project" value="InterPro"/>
</dbReference>
<dbReference type="OrthoDB" id="21513at2759"/>
<evidence type="ECO:0000313" key="2">
    <source>
        <dbReference type="EMBL" id="KDQ33399.1"/>
    </source>
</evidence>
<evidence type="ECO:0000313" key="3">
    <source>
        <dbReference type="Proteomes" id="UP000027073"/>
    </source>
</evidence>
<dbReference type="PANTHER" id="PTHR15141">
    <property type="entry name" value="TRANSCRIPTION ELONGATION FACTOR B POLYPEPTIDE 3"/>
    <property type="match status" value="1"/>
</dbReference>
<dbReference type="VEuPathDB" id="FungiDB:PLEOSDRAFT_1099369"/>
<reference evidence="3" key="1">
    <citation type="journal article" date="2014" name="Proc. Natl. Acad. Sci. U.S.A.">
        <title>Extensive sampling of basidiomycete genomes demonstrates inadequacy of the white-rot/brown-rot paradigm for wood decay fungi.</title>
        <authorList>
            <person name="Riley R."/>
            <person name="Salamov A.A."/>
            <person name="Brown D.W."/>
            <person name="Nagy L.G."/>
            <person name="Floudas D."/>
            <person name="Held B.W."/>
            <person name="Levasseur A."/>
            <person name="Lombard V."/>
            <person name="Morin E."/>
            <person name="Otillar R."/>
            <person name="Lindquist E.A."/>
            <person name="Sun H."/>
            <person name="LaButti K.M."/>
            <person name="Schmutz J."/>
            <person name="Jabbour D."/>
            <person name="Luo H."/>
            <person name="Baker S.E."/>
            <person name="Pisabarro A.G."/>
            <person name="Walton J.D."/>
            <person name="Blanchette R.A."/>
            <person name="Henrissat B."/>
            <person name="Martin F."/>
            <person name="Cullen D."/>
            <person name="Hibbett D.S."/>
            <person name="Grigoriev I.V."/>
        </authorList>
    </citation>
    <scope>NUCLEOTIDE SEQUENCE [LARGE SCALE GENOMIC DNA]</scope>
    <source>
        <strain evidence="3">PC15</strain>
    </source>
</reference>
<dbReference type="InParanoid" id="A0A067NZT8"/>
<dbReference type="GO" id="GO:0006368">
    <property type="term" value="P:transcription elongation by RNA polymerase II"/>
    <property type="evidence" value="ECO:0007669"/>
    <property type="project" value="InterPro"/>
</dbReference>
<organism evidence="2 3">
    <name type="scientific">Pleurotus ostreatus (strain PC15)</name>
    <name type="common">Oyster mushroom</name>
    <dbReference type="NCBI Taxonomy" id="1137138"/>
    <lineage>
        <taxon>Eukaryota</taxon>
        <taxon>Fungi</taxon>
        <taxon>Dikarya</taxon>
        <taxon>Basidiomycota</taxon>
        <taxon>Agaricomycotina</taxon>
        <taxon>Agaricomycetes</taxon>
        <taxon>Agaricomycetidae</taxon>
        <taxon>Agaricales</taxon>
        <taxon>Pleurotineae</taxon>
        <taxon>Pleurotaceae</taxon>
        <taxon>Pleurotus</taxon>
    </lineage>
</organism>
<dbReference type="PANTHER" id="PTHR15141:SF76">
    <property type="entry name" value="TRANSCRIPTION ELONGATION FACTOR B POLYPEPTIDE 3"/>
    <property type="match status" value="1"/>
</dbReference>
<dbReference type="Pfam" id="PF06881">
    <property type="entry name" value="Elongin_A"/>
    <property type="match status" value="1"/>
</dbReference>
<dbReference type="EMBL" id="KL198004">
    <property type="protein sequence ID" value="KDQ33399.1"/>
    <property type="molecule type" value="Genomic_DNA"/>
</dbReference>
<dbReference type="InterPro" id="IPR010684">
    <property type="entry name" value="RNA_pol_II_trans_fac_SIII_A"/>
</dbReference>
<feature type="compositionally biased region" description="Low complexity" evidence="1">
    <location>
        <begin position="203"/>
        <end position="247"/>
    </location>
</feature>
<proteinExistence type="predicted"/>
<sequence>MNTSLDSSKCPVPSLVYLCQRVAISNADAISSLGEELRFEIVKPILEQCDAATLYRIEDANPSLRAGSGTQGIWEELCYKTYPLAAERLKESLIECWRDTYFKLRESEARRLEELAHKMRKQRTAAEDKKEERKVKFTDRLPPAASKRSGWGINPQPKTLFQKTKSEAFKLQRTMYSLRSVPPMVNGKTYRVIPPSPKPPLLPVSTSTPLSSRVTVTTVRHVLTPPSSSGASSSDTSCSDRATSYPSSPAPAPGKLPPPPHTQHSTPHEAPTTAQAAPGPTTPRKKAPVKKDPASALFIPKHRAYSQRTK</sequence>
<accession>A0A067NZT8</accession>
<feature type="compositionally biased region" description="Pro residues" evidence="1">
    <location>
        <begin position="248"/>
        <end position="261"/>
    </location>
</feature>
<dbReference type="AlphaFoldDB" id="A0A067NZT8"/>
<evidence type="ECO:0008006" key="4">
    <source>
        <dbReference type="Google" id="ProtNLM"/>
    </source>
</evidence>
<dbReference type="Proteomes" id="UP000027073">
    <property type="component" value="Unassembled WGS sequence"/>
</dbReference>
<dbReference type="Gene3D" id="6.10.250.3180">
    <property type="match status" value="1"/>
</dbReference>